<feature type="modified residue" description="4-aspartylphosphate" evidence="1">
    <location>
        <position position="54"/>
    </location>
</feature>
<dbReference type="InterPro" id="IPR052048">
    <property type="entry name" value="ST_Response_Regulator"/>
</dbReference>
<dbReference type="Proteomes" id="UP000031197">
    <property type="component" value="Unassembled WGS sequence"/>
</dbReference>
<evidence type="ECO:0000313" key="4">
    <source>
        <dbReference type="Proteomes" id="UP000031197"/>
    </source>
</evidence>
<sequence length="121" mass="13479">MSLSVLVADDSKLSRRSVIRSLPQDLEYDITEATNGQEAINSLSESEFGLILLDLTMPEVDGVGVLEFLHARPNMPNVIVISADFQPEKQKIVMSLGAKRFLRKPLDKEELAMALFELGYL</sequence>
<dbReference type="Pfam" id="PF00072">
    <property type="entry name" value="Response_reg"/>
    <property type="match status" value="1"/>
</dbReference>
<evidence type="ECO:0000313" key="3">
    <source>
        <dbReference type="EMBL" id="KHT44696.1"/>
    </source>
</evidence>
<dbReference type="RefSeq" id="WP_039223589.1">
    <property type="nucleotide sequence ID" value="NZ_JWLW01000066.1"/>
</dbReference>
<dbReference type="SMART" id="SM00448">
    <property type="entry name" value="REC"/>
    <property type="match status" value="1"/>
</dbReference>
<dbReference type="OrthoDB" id="281471at2"/>
<reference evidence="3 4" key="1">
    <citation type="submission" date="2014-12" db="EMBL/GenBank/DDBJ databases">
        <title>Genome sequencing of Alteromonas marina AD001.</title>
        <authorList>
            <person name="Adrian T.G.S."/>
            <person name="Chan K.G."/>
        </authorList>
    </citation>
    <scope>NUCLEOTIDE SEQUENCE [LARGE SCALE GENOMIC DNA]</scope>
    <source>
        <strain evidence="3 4">AD001</strain>
    </source>
</reference>
<dbReference type="SUPFAM" id="SSF52172">
    <property type="entry name" value="CheY-like"/>
    <property type="match status" value="1"/>
</dbReference>
<dbReference type="InterPro" id="IPR011006">
    <property type="entry name" value="CheY-like_superfamily"/>
</dbReference>
<dbReference type="AlphaFoldDB" id="A0A0B3Y798"/>
<gene>
    <name evidence="3" type="ORF">RJ41_17760</name>
</gene>
<dbReference type="EMBL" id="JWLW01000066">
    <property type="protein sequence ID" value="KHT44696.1"/>
    <property type="molecule type" value="Genomic_DNA"/>
</dbReference>
<dbReference type="GO" id="GO:0000160">
    <property type="term" value="P:phosphorelay signal transduction system"/>
    <property type="evidence" value="ECO:0007669"/>
    <property type="project" value="InterPro"/>
</dbReference>
<protein>
    <submittedName>
        <fullName evidence="3">Chemotaxis protein CheY</fullName>
    </submittedName>
</protein>
<name>A0A0B3Y798_9ALTE</name>
<accession>A0A0B3Y798</accession>
<dbReference type="PANTHER" id="PTHR43228">
    <property type="entry name" value="TWO-COMPONENT RESPONSE REGULATOR"/>
    <property type="match status" value="1"/>
</dbReference>
<feature type="domain" description="Response regulatory" evidence="2">
    <location>
        <begin position="4"/>
        <end position="119"/>
    </location>
</feature>
<keyword evidence="1" id="KW-0597">Phosphoprotein</keyword>
<evidence type="ECO:0000259" key="2">
    <source>
        <dbReference type="PROSITE" id="PS50110"/>
    </source>
</evidence>
<evidence type="ECO:0000256" key="1">
    <source>
        <dbReference type="PROSITE-ProRule" id="PRU00169"/>
    </source>
</evidence>
<dbReference type="Gene3D" id="3.40.50.2300">
    <property type="match status" value="1"/>
</dbReference>
<organism evidence="3 4">
    <name type="scientific">Alteromonas marina</name>
    <dbReference type="NCBI Taxonomy" id="203795"/>
    <lineage>
        <taxon>Bacteria</taxon>
        <taxon>Pseudomonadati</taxon>
        <taxon>Pseudomonadota</taxon>
        <taxon>Gammaproteobacteria</taxon>
        <taxon>Alteromonadales</taxon>
        <taxon>Alteromonadaceae</taxon>
        <taxon>Alteromonas/Salinimonas group</taxon>
        <taxon>Alteromonas</taxon>
    </lineage>
</organism>
<comment type="caution">
    <text evidence="3">The sequence shown here is derived from an EMBL/GenBank/DDBJ whole genome shotgun (WGS) entry which is preliminary data.</text>
</comment>
<keyword evidence="4" id="KW-1185">Reference proteome</keyword>
<proteinExistence type="predicted"/>
<dbReference type="InterPro" id="IPR001789">
    <property type="entry name" value="Sig_transdc_resp-reg_receiver"/>
</dbReference>
<dbReference type="PROSITE" id="PS50110">
    <property type="entry name" value="RESPONSE_REGULATORY"/>
    <property type="match status" value="1"/>
</dbReference>
<dbReference type="PANTHER" id="PTHR43228:SF1">
    <property type="entry name" value="TWO-COMPONENT RESPONSE REGULATOR ARR22"/>
    <property type="match status" value="1"/>
</dbReference>